<name>A0AAV7T177_PLEWA</name>
<evidence type="ECO:0000313" key="3">
    <source>
        <dbReference type="Proteomes" id="UP001066276"/>
    </source>
</evidence>
<dbReference type="Proteomes" id="UP001066276">
    <property type="component" value="Chromosome 4_1"/>
</dbReference>
<organism evidence="2 3">
    <name type="scientific">Pleurodeles waltl</name>
    <name type="common">Iberian ribbed newt</name>
    <dbReference type="NCBI Taxonomy" id="8319"/>
    <lineage>
        <taxon>Eukaryota</taxon>
        <taxon>Metazoa</taxon>
        <taxon>Chordata</taxon>
        <taxon>Craniata</taxon>
        <taxon>Vertebrata</taxon>
        <taxon>Euteleostomi</taxon>
        <taxon>Amphibia</taxon>
        <taxon>Batrachia</taxon>
        <taxon>Caudata</taxon>
        <taxon>Salamandroidea</taxon>
        <taxon>Salamandridae</taxon>
        <taxon>Pleurodelinae</taxon>
        <taxon>Pleurodeles</taxon>
    </lineage>
</organism>
<dbReference type="AlphaFoldDB" id="A0AAV7T177"/>
<keyword evidence="3" id="KW-1185">Reference proteome</keyword>
<accession>A0AAV7T177</accession>
<reference evidence="2" key="1">
    <citation type="journal article" date="2022" name="bioRxiv">
        <title>Sequencing and chromosome-scale assembly of the giantPleurodeles waltlgenome.</title>
        <authorList>
            <person name="Brown T."/>
            <person name="Elewa A."/>
            <person name="Iarovenko S."/>
            <person name="Subramanian E."/>
            <person name="Araus A.J."/>
            <person name="Petzold A."/>
            <person name="Susuki M."/>
            <person name="Suzuki K.-i.T."/>
            <person name="Hayashi T."/>
            <person name="Toyoda A."/>
            <person name="Oliveira C."/>
            <person name="Osipova E."/>
            <person name="Leigh N.D."/>
            <person name="Simon A."/>
            <person name="Yun M.H."/>
        </authorList>
    </citation>
    <scope>NUCLEOTIDE SEQUENCE</scope>
    <source>
        <strain evidence="2">20211129_DDA</strain>
        <tissue evidence="2">Liver</tissue>
    </source>
</reference>
<proteinExistence type="predicted"/>
<feature type="compositionally biased region" description="Basic and acidic residues" evidence="1">
    <location>
        <begin position="1"/>
        <end position="28"/>
    </location>
</feature>
<evidence type="ECO:0000313" key="2">
    <source>
        <dbReference type="EMBL" id="KAJ1169965.1"/>
    </source>
</evidence>
<comment type="caution">
    <text evidence="2">The sequence shown here is derived from an EMBL/GenBank/DDBJ whole genome shotgun (WGS) entry which is preliminary data.</text>
</comment>
<gene>
    <name evidence="2" type="ORF">NDU88_001846</name>
</gene>
<evidence type="ECO:0000256" key="1">
    <source>
        <dbReference type="SAM" id="MobiDB-lite"/>
    </source>
</evidence>
<sequence length="122" mass="13222">MGCDEGKRRRRNEINEKAARGVEVETRRARPSTHQTLKQKRGTGGLRVQRSAPASHWRQSGRPSCGLIHFGCASLCASALPPAGCGLAARGYAQTGLPASPHAQLPTYYGRRGTLLQCGRQR</sequence>
<feature type="region of interest" description="Disordered" evidence="1">
    <location>
        <begin position="1"/>
        <end position="61"/>
    </location>
</feature>
<protein>
    <submittedName>
        <fullName evidence="2">Uncharacterized protein</fullName>
    </submittedName>
</protein>
<dbReference type="EMBL" id="JANPWB010000007">
    <property type="protein sequence ID" value="KAJ1169965.1"/>
    <property type="molecule type" value="Genomic_DNA"/>
</dbReference>